<reference evidence="2" key="1">
    <citation type="journal article" date="2019" name="Int. J. Syst. Evol. Microbiol.">
        <title>The Global Catalogue of Microorganisms (GCM) 10K type strain sequencing project: providing services to taxonomists for standard genome sequencing and annotation.</title>
        <authorList>
            <consortium name="The Broad Institute Genomics Platform"/>
            <consortium name="The Broad Institute Genome Sequencing Center for Infectious Disease"/>
            <person name="Wu L."/>
            <person name="Ma J."/>
        </authorList>
    </citation>
    <scope>NUCLEOTIDE SEQUENCE [LARGE SCALE GENOMIC DNA]</scope>
    <source>
        <strain evidence="2">NBRC 112299</strain>
    </source>
</reference>
<gene>
    <name evidence="1" type="ORF">GCM10025876_13250</name>
</gene>
<protein>
    <recommendedName>
        <fullName evidence="3">Protein kinase domain-containing protein</fullName>
    </recommendedName>
</protein>
<accession>A0ABQ6ICG2</accession>
<evidence type="ECO:0008006" key="3">
    <source>
        <dbReference type="Google" id="ProtNLM"/>
    </source>
</evidence>
<keyword evidence="2" id="KW-1185">Reference proteome</keyword>
<proteinExistence type="predicted"/>
<comment type="caution">
    <text evidence="1">The sequence shown here is derived from an EMBL/GenBank/DDBJ whole genome shotgun (WGS) entry which is preliminary data.</text>
</comment>
<dbReference type="Proteomes" id="UP001157125">
    <property type="component" value="Unassembled WGS sequence"/>
</dbReference>
<dbReference type="EMBL" id="BSUN01000001">
    <property type="protein sequence ID" value="GMA35121.1"/>
    <property type="molecule type" value="Genomic_DNA"/>
</dbReference>
<evidence type="ECO:0000313" key="1">
    <source>
        <dbReference type="EMBL" id="GMA35121.1"/>
    </source>
</evidence>
<organism evidence="1 2">
    <name type="scientific">Demequina litorisediminis</name>
    <dbReference type="NCBI Taxonomy" id="1849022"/>
    <lineage>
        <taxon>Bacteria</taxon>
        <taxon>Bacillati</taxon>
        <taxon>Actinomycetota</taxon>
        <taxon>Actinomycetes</taxon>
        <taxon>Micrococcales</taxon>
        <taxon>Demequinaceae</taxon>
        <taxon>Demequina</taxon>
    </lineage>
</organism>
<dbReference type="RefSeq" id="WP_284327779.1">
    <property type="nucleotide sequence ID" value="NZ_BSUN01000001.1"/>
</dbReference>
<name>A0ABQ6ICG2_9MICO</name>
<sequence>MTLTGATIATASDIFAHRSVKSNWPACSVAGMAAAGREPGDEIGGYRVVEQAGRGGSGAVYKVVDGGGAEAALARGRAR</sequence>
<evidence type="ECO:0000313" key="2">
    <source>
        <dbReference type="Proteomes" id="UP001157125"/>
    </source>
</evidence>